<protein>
    <recommendedName>
        <fullName evidence="4">Phosphatase PAP2 family protein</fullName>
    </recommendedName>
</protein>
<dbReference type="Proteomes" id="UP000831113">
    <property type="component" value="Chromosome"/>
</dbReference>
<sequence length="174" mass="18879">MAWQKLDDDPTAKWSLGSVATMAALIGIWSFRQTYRGAYSNLDVSQQKERQSFYPVLLVVLGLATGVLFWQQAGLVRYGLLTAWLLLLTCYVINFWLKISLHAALSFFLACVVLYMYATWGVLALLLATVVAASRLVLQRHTVPELVAGALAGVAAGGGLVWFLAHATANGTGS</sequence>
<feature type="transmembrane region" description="Helical" evidence="1">
    <location>
        <begin position="76"/>
        <end position="97"/>
    </location>
</feature>
<organism evidence="2 3">
    <name type="scientific">Hymenobacter tibetensis</name>
    <dbReference type="NCBI Taxonomy" id="497967"/>
    <lineage>
        <taxon>Bacteria</taxon>
        <taxon>Pseudomonadati</taxon>
        <taxon>Bacteroidota</taxon>
        <taxon>Cytophagia</taxon>
        <taxon>Cytophagales</taxon>
        <taxon>Hymenobacteraceae</taxon>
        <taxon>Hymenobacter</taxon>
    </lineage>
</organism>
<evidence type="ECO:0000313" key="2">
    <source>
        <dbReference type="EMBL" id="UOG73624.1"/>
    </source>
</evidence>
<dbReference type="EMBL" id="CP094669">
    <property type="protein sequence ID" value="UOG73624.1"/>
    <property type="molecule type" value="Genomic_DNA"/>
</dbReference>
<gene>
    <name evidence="2" type="ORF">MTX78_16005</name>
</gene>
<dbReference type="Gene3D" id="1.20.144.10">
    <property type="entry name" value="Phosphatidic acid phosphatase type 2/haloperoxidase"/>
    <property type="match status" value="1"/>
</dbReference>
<dbReference type="SUPFAM" id="SSF48317">
    <property type="entry name" value="Acid phosphatase/Vanadium-dependent haloperoxidase"/>
    <property type="match status" value="1"/>
</dbReference>
<keyword evidence="1" id="KW-0472">Membrane</keyword>
<feature type="transmembrane region" description="Helical" evidence="1">
    <location>
        <begin position="146"/>
        <end position="165"/>
    </location>
</feature>
<dbReference type="InterPro" id="IPR036938">
    <property type="entry name" value="PAP2/HPO_sf"/>
</dbReference>
<evidence type="ECO:0000313" key="3">
    <source>
        <dbReference type="Proteomes" id="UP000831113"/>
    </source>
</evidence>
<name>A0ABY4CTP1_9BACT</name>
<keyword evidence="1" id="KW-1133">Transmembrane helix</keyword>
<keyword evidence="3" id="KW-1185">Reference proteome</keyword>
<feature type="transmembrane region" description="Helical" evidence="1">
    <location>
        <begin position="104"/>
        <end position="134"/>
    </location>
</feature>
<evidence type="ECO:0000256" key="1">
    <source>
        <dbReference type="SAM" id="Phobius"/>
    </source>
</evidence>
<dbReference type="RefSeq" id="WP_243796281.1">
    <property type="nucleotide sequence ID" value="NZ_CP094669.1"/>
</dbReference>
<keyword evidence="1" id="KW-0812">Transmembrane</keyword>
<proteinExistence type="predicted"/>
<evidence type="ECO:0008006" key="4">
    <source>
        <dbReference type="Google" id="ProtNLM"/>
    </source>
</evidence>
<reference evidence="2 3" key="1">
    <citation type="submission" date="2022-03" db="EMBL/GenBank/DDBJ databases">
        <title>Hymenobactersp. isolated from the air.</title>
        <authorList>
            <person name="Won M."/>
            <person name="Kwon S.-W."/>
        </authorList>
    </citation>
    <scope>NUCLEOTIDE SEQUENCE [LARGE SCALE GENOMIC DNA]</scope>
    <source>
        <strain evidence="2 3">KACC 21982</strain>
    </source>
</reference>
<accession>A0ABY4CTP1</accession>
<feature type="transmembrane region" description="Helical" evidence="1">
    <location>
        <begin position="52"/>
        <end position="70"/>
    </location>
</feature>
<feature type="transmembrane region" description="Helical" evidence="1">
    <location>
        <begin position="12"/>
        <end position="31"/>
    </location>
</feature>